<dbReference type="InterPro" id="IPR014710">
    <property type="entry name" value="RmlC-like_jellyroll"/>
</dbReference>
<keyword evidence="2" id="KW-1185">Reference proteome</keyword>
<dbReference type="Proteomes" id="UP000243515">
    <property type="component" value="Unassembled WGS sequence"/>
</dbReference>
<dbReference type="CDD" id="cd02228">
    <property type="entry name" value="cupin_EutQ"/>
    <property type="match status" value="1"/>
</dbReference>
<accession>A0A232LZ46</accession>
<dbReference type="EMBL" id="NPHW01003573">
    <property type="protein sequence ID" value="OXV09376.1"/>
    <property type="molecule type" value="Genomic_DNA"/>
</dbReference>
<comment type="caution">
    <text evidence="1">The sequence shown here is derived from an EMBL/GenBank/DDBJ whole genome shotgun (WGS) entry which is preliminary data.</text>
</comment>
<evidence type="ECO:0008006" key="3">
    <source>
        <dbReference type="Google" id="ProtNLM"/>
    </source>
</evidence>
<dbReference type="PANTHER" id="PTHR36169:SF1">
    <property type="entry name" value="ACETATE KINASE EUTQ"/>
    <property type="match status" value="1"/>
</dbReference>
<dbReference type="InterPro" id="IPR011051">
    <property type="entry name" value="RmlC_Cupin_sf"/>
</dbReference>
<name>A0A232LZ46_9EURO</name>
<dbReference type="SUPFAM" id="SSF51182">
    <property type="entry name" value="RmlC-like cupins"/>
    <property type="match status" value="1"/>
</dbReference>
<organism evidence="1 2">
    <name type="scientific">Elaphomyces granulatus</name>
    <dbReference type="NCBI Taxonomy" id="519963"/>
    <lineage>
        <taxon>Eukaryota</taxon>
        <taxon>Fungi</taxon>
        <taxon>Dikarya</taxon>
        <taxon>Ascomycota</taxon>
        <taxon>Pezizomycotina</taxon>
        <taxon>Eurotiomycetes</taxon>
        <taxon>Eurotiomycetidae</taxon>
        <taxon>Eurotiales</taxon>
        <taxon>Elaphomycetaceae</taxon>
        <taxon>Elaphomyces</taxon>
    </lineage>
</organism>
<dbReference type="Pfam" id="PF06249">
    <property type="entry name" value="EutQ"/>
    <property type="match status" value="1"/>
</dbReference>
<reference evidence="1 2" key="1">
    <citation type="journal article" date="2015" name="Environ. Microbiol.">
        <title>Metagenome sequence of Elaphomyces granulatus from sporocarp tissue reveals Ascomycota ectomycorrhizal fingerprints of genome expansion and a Proteobacteria-rich microbiome.</title>
        <authorList>
            <person name="Quandt C.A."/>
            <person name="Kohler A."/>
            <person name="Hesse C.N."/>
            <person name="Sharpton T.J."/>
            <person name="Martin F."/>
            <person name="Spatafora J.W."/>
        </authorList>
    </citation>
    <scope>NUCLEOTIDE SEQUENCE [LARGE SCALE GENOMIC DNA]</scope>
    <source>
        <strain evidence="1 2">OSC145934</strain>
    </source>
</reference>
<proteinExistence type="predicted"/>
<dbReference type="Gene3D" id="2.60.120.10">
    <property type="entry name" value="Jelly Rolls"/>
    <property type="match status" value="1"/>
</dbReference>
<dbReference type="PANTHER" id="PTHR36169">
    <property type="entry name" value="ETHANOLAMINE UTILIZATION PROTEIN EUTQ"/>
    <property type="match status" value="1"/>
</dbReference>
<sequence length="122" mass="13671">MASSMIPFNHFPNAQANFRLPLIANENAYLGDIYSSDNNDSDKPISCGFYRLEKGTPLVYEYKYHEMKIILEGEFEISDETGQKVKAGPGDVFYFPKGSKITFTTASYGLAFYTGQRKEGVA</sequence>
<protein>
    <recommendedName>
        <fullName evidence="3">(S)-ureidoglycine aminohydrolase cupin domain-containing protein</fullName>
    </recommendedName>
</protein>
<dbReference type="OrthoDB" id="4985585at2759"/>
<dbReference type="AlphaFoldDB" id="A0A232LZ46"/>
<evidence type="ECO:0000313" key="1">
    <source>
        <dbReference type="EMBL" id="OXV09376.1"/>
    </source>
</evidence>
<gene>
    <name evidence="1" type="ORF">Egran_02862</name>
</gene>
<dbReference type="InterPro" id="IPR010424">
    <property type="entry name" value="EutQ"/>
</dbReference>
<evidence type="ECO:0000313" key="2">
    <source>
        <dbReference type="Proteomes" id="UP000243515"/>
    </source>
</evidence>